<dbReference type="Proteomes" id="UP000076154">
    <property type="component" value="Unassembled WGS sequence"/>
</dbReference>
<reference evidence="2" key="1">
    <citation type="submission" date="2018-04" db="EMBL/GenBank/DDBJ databases">
        <title>Whole genome sequencing of Hypsizygus marmoreus.</title>
        <authorList>
            <person name="Choi I.-G."/>
            <person name="Min B."/>
            <person name="Kim J.-G."/>
            <person name="Kim S."/>
            <person name="Oh Y.-L."/>
            <person name="Kong W.-S."/>
            <person name="Park H."/>
            <person name="Jeong J."/>
            <person name="Song E.-S."/>
        </authorList>
    </citation>
    <scope>NUCLEOTIDE SEQUENCE [LARGE SCALE GENOMIC DNA]</scope>
    <source>
        <strain evidence="2">51987-8</strain>
    </source>
</reference>
<gene>
    <name evidence="2" type="ORF">Hypma_005188</name>
</gene>
<dbReference type="EMBL" id="LUEZ02000206">
    <property type="protein sequence ID" value="RDB15131.1"/>
    <property type="molecule type" value="Genomic_DNA"/>
</dbReference>
<evidence type="ECO:0000256" key="1">
    <source>
        <dbReference type="SAM" id="MobiDB-lite"/>
    </source>
</evidence>
<sequence>MRCVRLLEEQASSHEVPGGRSNDAKGNTGVTDCSHPSKKQRTLGVHEKSALAVRTTPERRPKPLCGRDSVEG</sequence>
<feature type="region of interest" description="Disordered" evidence="1">
    <location>
        <begin position="1"/>
        <end position="72"/>
    </location>
</feature>
<evidence type="ECO:0000313" key="2">
    <source>
        <dbReference type="EMBL" id="RDB15131.1"/>
    </source>
</evidence>
<accession>A0A369IZG9</accession>
<name>A0A369IZG9_HYPMA</name>
<protein>
    <submittedName>
        <fullName evidence="2">Uncharacterized protein</fullName>
    </submittedName>
</protein>
<evidence type="ECO:0000313" key="3">
    <source>
        <dbReference type="Proteomes" id="UP000076154"/>
    </source>
</evidence>
<proteinExistence type="predicted"/>
<dbReference type="InParanoid" id="A0A369IZG9"/>
<dbReference type="AlphaFoldDB" id="A0A369IZG9"/>
<comment type="caution">
    <text evidence="2">The sequence shown here is derived from an EMBL/GenBank/DDBJ whole genome shotgun (WGS) entry which is preliminary data.</text>
</comment>
<keyword evidence="3" id="KW-1185">Reference proteome</keyword>
<feature type="compositionally biased region" description="Basic and acidic residues" evidence="1">
    <location>
        <begin position="1"/>
        <end position="12"/>
    </location>
</feature>
<organism evidence="2 3">
    <name type="scientific">Hypsizygus marmoreus</name>
    <name type="common">White beech mushroom</name>
    <name type="synonym">Agaricus marmoreus</name>
    <dbReference type="NCBI Taxonomy" id="39966"/>
    <lineage>
        <taxon>Eukaryota</taxon>
        <taxon>Fungi</taxon>
        <taxon>Dikarya</taxon>
        <taxon>Basidiomycota</taxon>
        <taxon>Agaricomycotina</taxon>
        <taxon>Agaricomycetes</taxon>
        <taxon>Agaricomycetidae</taxon>
        <taxon>Agaricales</taxon>
        <taxon>Tricholomatineae</taxon>
        <taxon>Lyophyllaceae</taxon>
        <taxon>Hypsizygus</taxon>
    </lineage>
</organism>